<feature type="binding site" evidence="3">
    <location>
        <position position="38"/>
    </location>
    <ligand>
        <name>a divalent metal cation</name>
        <dbReference type="ChEBI" id="CHEBI:60240"/>
    </ligand>
</feature>
<protein>
    <submittedName>
        <fullName evidence="4">Putative damage-inducible protein DinB</fullName>
    </submittedName>
</protein>
<reference evidence="4 5" key="1">
    <citation type="submission" date="2020-08" db="EMBL/GenBank/DDBJ databases">
        <title>Genomic Encyclopedia of Type Strains, Phase IV (KMG-IV): sequencing the most valuable type-strain genomes for metagenomic binning, comparative biology and taxonomic classification.</title>
        <authorList>
            <person name="Goeker M."/>
        </authorList>
    </citation>
    <scope>NUCLEOTIDE SEQUENCE [LARGE SCALE GENOMIC DNA]</scope>
    <source>
        <strain evidence="4 5">DSM 105074</strain>
    </source>
</reference>
<gene>
    <name evidence="4" type="ORF">HNQ92_004207</name>
</gene>
<organism evidence="4 5">
    <name type="scientific">Rhabdobacter roseus</name>
    <dbReference type="NCBI Taxonomy" id="1655419"/>
    <lineage>
        <taxon>Bacteria</taxon>
        <taxon>Pseudomonadati</taxon>
        <taxon>Bacteroidota</taxon>
        <taxon>Cytophagia</taxon>
        <taxon>Cytophagales</taxon>
        <taxon>Cytophagaceae</taxon>
        <taxon>Rhabdobacter</taxon>
    </lineage>
</organism>
<dbReference type="Proteomes" id="UP000557307">
    <property type="component" value="Unassembled WGS sequence"/>
</dbReference>
<comment type="similarity">
    <text evidence="1">Belongs to the DinB family.</text>
</comment>
<feature type="binding site" evidence="3">
    <location>
        <position position="120"/>
    </location>
    <ligand>
        <name>a divalent metal cation</name>
        <dbReference type="ChEBI" id="CHEBI:60240"/>
    </ligand>
</feature>
<accession>A0A840TWT5</accession>
<evidence type="ECO:0000256" key="2">
    <source>
        <dbReference type="ARBA" id="ARBA00022723"/>
    </source>
</evidence>
<feature type="binding site" evidence="3">
    <location>
        <position position="116"/>
    </location>
    <ligand>
        <name>a divalent metal cation</name>
        <dbReference type="ChEBI" id="CHEBI:60240"/>
    </ligand>
</feature>
<comment type="caution">
    <text evidence="4">The sequence shown here is derived from an EMBL/GenBank/DDBJ whole genome shotgun (WGS) entry which is preliminary data.</text>
</comment>
<dbReference type="InterPro" id="IPR034660">
    <property type="entry name" value="DinB/YfiT-like"/>
</dbReference>
<evidence type="ECO:0000256" key="1">
    <source>
        <dbReference type="ARBA" id="ARBA00008635"/>
    </source>
</evidence>
<dbReference type="PANTHER" id="PTHR37302:SF3">
    <property type="entry name" value="DAMAGE-INDUCIBLE PROTEIN DINB"/>
    <property type="match status" value="1"/>
</dbReference>
<dbReference type="Gene3D" id="1.20.120.450">
    <property type="entry name" value="dinb family like domain"/>
    <property type="match status" value="1"/>
</dbReference>
<dbReference type="SUPFAM" id="SSF109854">
    <property type="entry name" value="DinB/YfiT-like putative metalloenzymes"/>
    <property type="match status" value="1"/>
</dbReference>
<dbReference type="AlphaFoldDB" id="A0A840TWT5"/>
<dbReference type="PANTHER" id="PTHR37302">
    <property type="entry name" value="SLR1116 PROTEIN"/>
    <property type="match status" value="1"/>
</dbReference>
<dbReference type="Pfam" id="PF05163">
    <property type="entry name" value="DinB"/>
    <property type="match status" value="1"/>
</dbReference>
<dbReference type="RefSeq" id="WP_184176802.1">
    <property type="nucleotide sequence ID" value="NZ_JACHGF010000008.1"/>
</dbReference>
<dbReference type="GO" id="GO:0046872">
    <property type="term" value="F:metal ion binding"/>
    <property type="evidence" value="ECO:0007669"/>
    <property type="project" value="UniProtKB-KW"/>
</dbReference>
<evidence type="ECO:0000313" key="5">
    <source>
        <dbReference type="Proteomes" id="UP000557307"/>
    </source>
</evidence>
<evidence type="ECO:0000313" key="4">
    <source>
        <dbReference type="EMBL" id="MBB5286047.1"/>
    </source>
</evidence>
<keyword evidence="2 3" id="KW-0479">Metal-binding</keyword>
<sequence length="145" mass="17095">MKSFFKNLFEYNTHSNQALIQRVLELTPPEKSHRLLSHILNAHHVWNHRMLSQPSTLEIWGVLAPEIMLATDEANHAQTEAILETFYFWEPISYTNSKGEAFRNTVQDILFHIVNHSTYHRAQIATDFREQGLEPLPTDYIFYKR</sequence>
<keyword evidence="5" id="KW-1185">Reference proteome</keyword>
<dbReference type="InterPro" id="IPR007837">
    <property type="entry name" value="DinB"/>
</dbReference>
<proteinExistence type="inferred from homology"/>
<dbReference type="EMBL" id="JACHGF010000008">
    <property type="protein sequence ID" value="MBB5286047.1"/>
    <property type="molecule type" value="Genomic_DNA"/>
</dbReference>
<evidence type="ECO:0000256" key="3">
    <source>
        <dbReference type="PIRSR" id="PIRSR607837-1"/>
    </source>
</evidence>
<name>A0A840TWT5_9BACT</name>